<accession>A0A1H5T6A4</accession>
<protein>
    <submittedName>
        <fullName evidence="2">Uncharacterized protein</fullName>
    </submittedName>
</protein>
<evidence type="ECO:0000313" key="3">
    <source>
        <dbReference type="Proteomes" id="UP000236751"/>
    </source>
</evidence>
<reference evidence="2 3" key="1">
    <citation type="submission" date="2016-10" db="EMBL/GenBank/DDBJ databases">
        <authorList>
            <person name="de Groot N.N."/>
        </authorList>
    </citation>
    <scope>NUCLEOTIDE SEQUENCE [LARGE SCALE GENOMIC DNA]</scope>
    <source>
        <strain evidence="2 3">Nl13</strain>
    </source>
</reference>
<evidence type="ECO:0000256" key="1">
    <source>
        <dbReference type="SAM" id="MobiDB-lite"/>
    </source>
</evidence>
<dbReference type="EMBL" id="FNVK01000004">
    <property type="protein sequence ID" value="SEF58335.1"/>
    <property type="molecule type" value="Genomic_DNA"/>
</dbReference>
<name>A0A1H5T6A4_NITMU</name>
<dbReference type="AlphaFoldDB" id="A0A1H5T6A4"/>
<sequence>MASLKARQEEFGGFLQCGGAAREIFDGAIQCDELRIILLWYVKAECFAQTKCFKPSKPMDDFKSSERSKGSQLGQ</sequence>
<evidence type="ECO:0000313" key="2">
    <source>
        <dbReference type="EMBL" id="SEF58335.1"/>
    </source>
</evidence>
<proteinExistence type="predicted"/>
<feature type="region of interest" description="Disordered" evidence="1">
    <location>
        <begin position="55"/>
        <end position="75"/>
    </location>
</feature>
<organism evidence="2 3">
    <name type="scientific">Nitrosospira multiformis (strain ATCC 25196 / NCIMB 11849 / C 71)</name>
    <dbReference type="NCBI Taxonomy" id="323848"/>
    <lineage>
        <taxon>Bacteria</taxon>
        <taxon>Pseudomonadati</taxon>
        <taxon>Pseudomonadota</taxon>
        <taxon>Betaproteobacteria</taxon>
        <taxon>Nitrosomonadales</taxon>
        <taxon>Nitrosomonadaceae</taxon>
        <taxon>Nitrosospira</taxon>
    </lineage>
</organism>
<feature type="compositionally biased region" description="Basic and acidic residues" evidence="1">
    <location>
        <begin position="57"/>
        <end position="69"/>
    </location>
</feature>
<gene>
    <name evidence="2" type="ORF">SAMN05216403_1045</name>
</gene>
<dbReference type="Proteomes" id="UP000236751">
    <property type="component" value="Unassembled WGS sequence"/>
</dbReference>